<organism evidence="1">
    <name type="scientific">uncultured Caudovirales phage</name>
    <dbReference type="NCBI Taxonomy" id="2100421"/>
    <lineage>
        <taxon>Viruses</taxon>
        <taxon>Duplodnaviria</taxon>
        <taxon>Heunggongvirae</taxon>
        <taxon>Uroviricota</taxon>
        <taxon>Caudoviricetes</taxon>
        <taxon>Peduoviridae</taxon>
        <taxon>Maltschvirus</taxon>
        <taxon>Maltschvirus maltsch</taxon>
    </lineage>
</organism>
<name>A0A6J5LHB6_9CAUD</name>
<gene>
    <name evidence="1" type="ORF">UFOVP255_42</name>
</gene>
<proteinExistence type="predicted"/>
<sequence>MNDPERDPADGSASGVAVPPREIVAKEMVVAATFPCRRAGSIPSEKLLHAGMNVTPVAVEHETGIPVTVVFPVPVVRDHARLNQAIAKFPKDV</sequence>
<protein>
    <submittedName>
        <fullName evidence="1">Uncharacterized protein</fullName>
    </submittedName>
</protein>
<accession>A0A6J5LHB6</accession>
<reference evidence="1" key="1">
    <citation type="submission" date="2020-04" db="EMBL/GenBank/DDBJ databases">
        <authorList>
            <person name="Chiriac C."/>
            <person name="Salcher M."/>
            <person name="Ghai R."/>
            <person name="Kavagutti S V."/>
        </authorList>
    </citation>
    <scope>NUCLEOTIDE SEQUENCE</scope>
</reference>
<evidence type="ECO:0000313" key="1">
    <source>
        <dbReference type="EMBL" id="CAB4132663.1"/>
    </source>
</evidence>
<dbReference type="EMBL" id="LR796265">
    <property type="protein sequence ID" value="CAB4132663.1"/>
    <property type="molecule type" value="Genomic_DNA"/>
</dbReference>